<evidence type="ECO:0000256" key="2">
    <source>
        <dbReference type="SAM" id="Phobius"/>
    </source>
</evidence>
<keyword evidence="2" id="KW-0472">Membrane</keyword>
<feature type="compositionally biased region" description="Polar residues" evidence="1">
    <location>
        <begin position="111"/>
        <end position="122"/>
    </location>
</feature>
<proteinExistence type="predicted"/>
<dbReference type="RefSeq" id="WP_186434238.1">
    <property type="nucleotide sequence ID" value="NZ_ML675587.1"/>
</dbReference>
<keyword evidence="4" id="KW-1185">Reference proteome</keyword>
<dbReference type="EMBL" id="VOAH01000011">
    <property type="protein sequence ID" value="TVP39808.1"/>
    <property type="molecule type" value="Genomic_DNA"/>
</dbReference>
<accession>A0A557ST97</accession>
<feature type="transmembrane region" description="Helical" evidence="2">
    <location>
        <begin position="9"/>
        <end position="29"/>
    </location>
</feature>
<name>A0A557ST97_9ARCH</name>
<dbReference type="AlphaFoldDB" id="A0A557ST97"/>
<protein>
    <submittedName>
        <fullName evidence="3">Uncharacterized protein</fullName>
    </submittedName>
</protein>
<keyword evidence="2" id="KW-0812">Transmembrane</keyword>
<organism evidence="3 4">
    <name type="scientific">Candidatus Nitrosocosmicus arcticus</name>
    <dbReference type="NCBI Taxonomy" id="2035267"/>
    <lineage>
        <taxon>Archaea</taxon>
        <taxon>Nitrososphaerota</taxon>
        <taxon>Nitrososphaeria</taxon>
        <taxon>Nitrososphaerales</taxon>
        <taxon>Nitrososphaeraceae</taxon>
        <taxon>Candidatus Nitrosocosmicus</taxon>
    </lineage>
</organism>
<evidence type="ECO:0000313" key="3">
    <source>
        <dbReference type="EMBL" id="TVP39808.1"/>
    </source>
</evidence>
<feature type="compositionally biased region" description="Basic and acidic residues" evidence="1">
    <location>
        <begin position="60"/>
        <end position="69"/>
    </location>
</feature>
<dbReference type="OrthoDB" id="12382at2157"/>
<sequence length="137" mass="14894">MVQAKISEVSLAVLFCFYTILIFSINPFLDEFHGMSYEVTDQNEEGVFSSLSRNFEQTIEEIKSGDEKSTTSTSTDTSNSGDEKSTTSTSTDTSNSGDEKSSTADVPITASEPSNPISTNSTKTDDLAKKNQSDFNK</sequence>
<keyword evidence="2" id="KW-1133">Transmembrane helix</keyword>
<reference evidence="3 4" key="1">
    <citation type="journal article" date="2019" name="Front. Microbiol.">
        <title>Ammonia Oxidation by the Arctic Terrestrial Thaumarchaeote Candidatus Nitrosocosmicus arcticus Is Stimulated by Increasing Temperatures.</title>
        <authorList>
            <person name="Alves R.J.E."/>
            <person name="Kerou M."/>
            <person name="Zappe A."/>
            <person name="Bittner R."/>
            <person name="Abby S.S."/>
            <person name="Schmidt H.A."/>
            <person name="Pfeifer K."/>
            <person name="Schleper C."/>
        </authorList>
    </citation>
    <scope>NUCLEOTIDE SEQUENCE [LARGE SCALE GENOMIC DNA]</scope>
    <source>
        <strain evidence="3 4">Kfb</strain>
    </source>
</reference>
<feature type="compositionally biased region" description="Basic and acidic residues" evidence="1">
    <location>
        <begin position="123"/>
        <end position="137"/>
    </location>
</feature>
<dbReference type="Proteomes" id="UP000315289">
    <property type="component" value="Unassembled WGS sequence"/>
</dbReference>
<evidence type="ECO:0000256" key="1">
    <source>
        <dbReference type="SAM" id="MobiDB-lite"/>
    </source>
</evidence>
<evidence type="ECO:0000313" key="4">
    <source>
        <dbReference type="Proteomes" id="UP000315289"/>
    </source>
</evidence>
<comment type="caution">
    <text evidence="3">The sequence shown here is derived from an EMBL/GenBank/DDBJ whole genome shotgun (WGS) entry which is preliminary data.</text>
</comment>
<gene>
    <name evidence="3" type="ORF">NARC_110019</name>
</gene>
<feature type="compositionally biased region" description="Low complexity" evidence="1">
    <location>
        <begin position="70"/>
        <end position="96"/>
    </location>
</feature>
<feature type="region of interest" description="Disordered" evidence="1">
    <location>
        <begin position="58"/>
        <end position="137"/>
    </location>
</feature>